<dbReference type="PANTHER" id="PTHR22935">
    <property type="entry name" value="PENICILLIN-BINDING PROTEIN"/>
    <property type="match status" value="1"/>
</dbReference>
<dbReference type="InterPro" id="IPR012338">
    <property type="entry name" value="Beta-lactam/transpept-like"/>
</dbReference>
<reference evidence="3" key="1">
    <citation type="submission" date="2018-05" db="EMBL/GenBank/DDBJ databases">
        <authorList>
            <person name="Lanie J.A."/>
            <person name="Ng W.-L."/>
            <person name="Kazmierczak K.M."/>
            <person name="Andrzejewski T.M."/>
            <person name="Davidsen T.M."/>
            <person name="Wayne K.J."/>
            <person name="Tettelin H."/>
            <person name="Glass J.I."/>
            <person name="Rusch D."/>
            <person name="Podicherti R."/>
            <person name="Tsui H.-C.T."/>
            <person name="Winkler M.E."/>
        </authorList>
    </citation>
    <scope>NUCLEOTIDE SEQUENCE</scope>
</reference>
<evidence type="ECO:0000259" key="2">
    <source>
        <dbReference type="Pfam" id="PF00144"/>
    </source>
</evidence>
<feature type="transmembrane region" description="Helical" evidence="1">
    <location>
        <begin position="338"/>
        <end position="359"/>
    </location>
</feature>
<feature type="transmembrane region" description="Helical" evidence="1">
    <location>
        <begin position="307"/>
        <end position="326"/>
    </location>
</feature>
<dbReference type="Pfam" id="PF00144">
    <property type="entry name" value="Beta-lactamase"/>
    <property type="match status" value="1"/>
</dbReference>
<dbReference type="InterPro" id="IPR051478">
    <property type="entry name" value="Beta-lactamase-like_AB/R"/>
</dbReference>
<name>A0A382N5K7_9ZZZZ</name>
<keyword evidence="1" id="KW-0812">Transmembrane</keyword>
<evidence type="ECO:0000256" key="1">
    <source>
        <dbReference type="SAM" id="Phobius"/>
    </source>
</evidence>
<gene>
    <name evidence="3" type="ORF">METZ01_LOCUS307926</name>
</gene>
<dbReference type="EMBL" id="UINC01097401">
    <property type="protein sequence ID" value="SVC55072.1"/>
    <property type="molecule type" value="Genomic_DNA"/>
</dbReference>
<feature type="non-terminal residue" evidence="3">
    <location>
        <position position="1"/>
    </location>
</feature>
<feature type="non-terminal residue" evidence="3">
    <location>
        <position position="374"/>
    </location>
</feature>
<evidence type="ECO:0000313" key="3">
    <source>
        <dbReference type="EMBL" id="SVC55072.1"/>
    </source>
</evidence>
<proteinExistence type="predicted"/>
<keyword evidence="1" id="KW-0472">Membrane</keyword>
<protein>
    <recommendedName>
        <fullName evidence="2">Beta-lactamase-related domain-containing protein</fullName>
    </recommendedName>
</protein>
<organism evidence="3">
    <name type="scientific">marine metagenome</name>
    <dbReference type="NCBI Taxonomy" id="408172"/>
    <lineage>
        <taxon>unclassified sequences</taxon>
        <taxon>metagenomes</taxon>
        <taxon>ecological metagenomes</taxon>
    </lineage>
</organism>
<dbReference type="Gene3D" id="3.40.710.10">
    <property type="entry name" value="DD-peptidase/beta-lactamase superfamily"/>
    <property type="match status" value="1"/>
</dbReference>
<accession>A0A382N5K7</accession>
<sequence length="374" mass="41776">PLPLEMEGDMAIAYAFEKGKYTPKPFEIILSFGPAGALSATSTDMARFTLAFLNGGAFGENRILKESTVAEMLTQNFTHDPRLPGMALGFYESNMNDIRIVGHGGDTEYFHSDLAIDLKNDLSIFVSFSGTGGAAVRSVIIPAFYNEFFPDYSEKLLIPDDFNERAGRFVGTYLFWRSNFSTVEKPMRDLGAQIKVMPSQDNTLIVSGLEDAKQFIEIGENLFQERGGKIRIAFQENKQGEITGLTYDWLPFMSMYKAAGWKTQSFNLLFLGLSVIVFIGVILRLAYQWSIYKALPKLEKQATTAAVIAAGLNLAFFIMGIVAFIADGDKLFSEGVTGLFKFWLLFPILASLAGLNQFYHTILVWKTGYWGLWR</sequence>
<feature type="domain" description="Beta-lactamase-related" evidence="2">
    <location>
        <begin position="21"/>
        <end position="134"/>
    </location>
</feature>
<dbReference type="InterPro" id="IPR001466">
    <property type="entry name" value="Beta-lactam-related"/>
</dbReference>
<keyword evidence="1" id="KW-1133">Transmembrane helix</keyword>
<feature type="transmembrane region" description="Helical" evidence="1">
    <location>
        <begin position="266"/>
        <end position="287"/>
    </location>
</feature>
<dbReference type="PANTHER" id="PTHR22935:SF98">
    <property type="entry name" value="BETA-LACTAMASE FAMILY PROTEIN"/>
    <property type="match status" value="1"/>
</dbReference>
<dbReference type="SUPFAM" id="SSF56601">
    <property type="entry name" value="beta-lactamase/transpeptidase-like"/>
    <property type="match status" value="1"/>
</dbReference>
<dbReference type="AlphaFoldDB" id="A0A382N5K7"/>